<reference evidence="3 4" key="1">
    <citation type="submission" date="2020-08" db="EMBL/GenBank/DDBJ databases">
        <title>Sequencing the genomes of 1000 actinobacteria strains.</title>
        <authorList>
            <person name="Klenk H.-P."/>
        </authorList>
    </citation>
    <scope>NUCLEOTIDE SEQUENCE [LARGE SCALE GENOMIC DNA]</scope>
    <source>
        <strain evidence="3 4">DSM 44598</strain>
    </source>
</reference>
<dbReference type="EMBL" id="JACHDO010000001">
    <property type="protein sequence ID" value="MBB5491248.1"/>
    <property type="molecule type" value="Genomic_DNA"/>
</dbReference>
<organism evidence="3 4">
    <name type="scientific">Nocardiopsis metallicus</name>
    <dbReference type="NCBI Taxonomy" id="179819"/>
    <lineage>
        <taxon>Bacteria</taxon>
        <taxon>Bacillati</taxon>
        <taxon>Actinomycetota</taxon>
        <taxon>Actinomycetes</taxon>
        <taxon>Streptosporangiales</taxon>
        <taxon>Nocardiopsidaceae</taxon>
        <taxon>Nocardiopsis</taxon>
    </lineage>
</organism>
<keyword evidence="4" id="KW-1185">Reference proteome</keyword>
<evidence type="ECO:0000256" key="1">
    <source>
        <dbReference type="ARBA" id="ARBA00006817"/>
    </source>
</evidence>
<dbReference type="Pfam" id="PF08327">
    <property type="entry name" value="AHSA1"/>
    <property type="match status" value="1"/>
</dbReference>
<comment type="caution">
    <text evidence="3">The sequence shown here is derived from an EMBL/GenBank/DDBJ whole genome shotgun (WGS) entry which is preliminary data.</text>
</comment>
<sequence>MSESGTVDVDGQIGAVSRGLRTGKRDGEQTLMTTLSQRYDTTVEDLWEACTSAERLRLWFAPVTGDLRLGGDYQVEGNASGTIEACTAPHSFGATWEFNGETSWITVRVDPEGDGARLTLKHTEHADTEADFWQRFGPGATGVGWDLAFLGLAQHLHAGAEALEEEGWEATDEGRRFVTASSERWGEVSAEFGTPRAQAEAARDRTTAFYLGQEPPAQE</sequence>
<dbReference type="Gene3D" id="3.30.530.20">
    <property type="match status" value="1"/>
</dbReference>
<evidence type="ECO:0000259" key="2">
    <source>
        <dbReference type="Pfam" id="PF08327"/>
    </source>
</evidence>
<gene>
    <name evidence="3" type="ORF">HNR07_002385</name>
</gene>
<evidence type="ECO:0000313" key="4">
    <source>
        <dbReference type="Proteomes" id="UP000579647"/>
    </source>
</evidence>
<dbReference type="SUPFAM" id="SSF55961">
    <property type="entry name" value="Bet v1-like"/>
    <property type="match status" value="1"/>
</dbReference>
<dbReference type="Proteomes" id="UP000579647">
    <property type="component" value="Unassembled WGS sequence"/>
</dbReference>
<accession>A0A840WMB4</accession>
<proteinExistence type="inferred from homology"/>
<protein>
    <submittedName>
        <fullName evidence="3">Uncharacterized protein YndB with AHSA1/START domain</fullName>
    </submittedName>
</protein>
<dbReference type="CDD" id="cd08899">
    <property type="entry name" value="SRPBCC_CalC_Aha1-like_6"/>
    <property type="match status" value="1"/>
</dbReference>
<name>A0A840WMB4_9ACTN</name>
<dbReference type="AlphaFoldDB" id="A0A840WMB4"/>
<evidence type="ECO:0000313" key="3">
    <source>
        <dbReference type="EMBL" id="MBB5491248.1"/>
    </source>
</evidence>
<dbReference type="InterPro" id="IPR013538">
    <property type="entry name" value="ASHA1/2-like_C"/>
</dbReference>
<comment type="similarity">
    <text evidence="1">Belongs to the AHA1 family.</text>
</comment>
<dbReference type="RefSeq" id="WP_184364963.1">
    <property type="nucleotide sequence ID" value="NZ_BAAAKM010000045.1"/>
</dbReference>
<feature type="domain" description="Activator of Hsp90 ATPase homologue 1/2-like C-terminal" evidence="2">
    <location>
        <begin position="40"/>
        <end position="153"/>
    </location>
</feature>
<dbReference type="InterPro" id="IPR023393">
    <property type="entry name" value="START-like_dom_sf"/>
</dbReference>